<feature type="chain" id="PRO_5016105697" description="DUF4294 domain-containing protein" evidence="1">
    <location>
        <begin position="23"/>
        <end position="200"/>
    </location>
</feature>
<dbReference type="RefSeq" id="WP_111000997.1">
    <property type="nucleotide sequence ID" value="NZ_QKTW01000030.1"/>
</dbReference>
<evidence type="ECO:0000256" key="1">
    <source>
        <dbReference type="SAM" id="SignalP"/>
    </source>
</evidence>
<dbReference type="InterPro" id="IPR025636">
    <property type="entry name" value="DUF4294"/>
</dbReference>
<dbReference type="Proteomes" id="UP000248745">
    <property type="component" value="Unassembled WGS sequence"/>
</dbReference>
<protein>
    <recommendedName>
        <fullName evidence="4">DUF4294 domain-containing protein</fullName>
    </recommendedName>
</protein>
<dbReference type="EMBL" id="QKTW01000030">
    <property type="protein sequence ID" value="PZF70796.1"/>
    <property type="molecule type" value="Genomic_DNA"/>
</dbReference>
<dbReference type="AlphaFoldDB" id="A0A2W2BAY4"/>
<proteinExistence type="predicted"/>
<name>A0A2W2BAY4_9BACT</name>
<evidence type="ECO:0000313" key="3">
    <source>
        <dbReference type="Proteomes" id="UP000248745"/>
    </source>
</evidence>
<evidence type="ECO:0000313" key="2">
    <source>
        <dbReference type="EMBL" id="PZF70796.1"/>
    </source>
</evidence>
<reference evidence="2 3" key="1">
    <citation type="submission" date="2018-06" db="EMBL/GenBank/DDBJ databases">
        <title>Mucibacter soli gen. nov., sp. nov., a new member of the family Chitinophagaceae producing mucin.</title>
        <authorList>
            <person name="Kim M.-K."/>
            <person name="Park S."/>
            <person name="Kim T.-S."/>
            <person name="Joung Y."/>
            <person name="Han J.-H."/>
            <person name="Kim S.B."/>
        </authorList>
    </citation>
    <scope>NUCLEOTIDE SEQUENCE [LARGE SCALE GENOMIC DNA]</scope>
    <source>
        <strain evidence="2 3">R1-15</strain>
    </source>
</reference>
<dbReference type="OrthoDB" id="676134at2"/>
<evidence type="ECO:0008006" key="4">
    <source>
        <dbReference type="Google" id="ProtNLM"/>
    </source>
</evidence>
<sequence>MKKAIGGIYVAISVFVCAQAKAQQSQPVQKPTDTILSVTLPVTDVYATRIMSDSMRWRYGQLIERVKKVMPYAIKVTEMYNYATATYGGPGENVKAKRRYFDEMETKLRERYKDDLKNLTDMQGLLLVRLISRQTGVTTYDLVHEYQNGFSALKWQTWGKVNGYDLKKMYDPTEDRNLEHILTNMGYPLPVWFGGVTDSL</sequence>
<keyword evidence="1" id="KW-0732">Signal</keyword>
<feature type="signal peptide" evidence="1">
    <location>
        <begin position="1"/>
        <end position="22"/>
    </location>
</feature>
<accession>A0A2W2BAY4</accession>
<comment type="caution">
    <text evidence="2">The sequence shown here is derived from an EMBL/GenBank/DDBJ whole genome shotgun (WGS) entry which is preliminary data.</text>
</comment>
<gene>
    <name evidence="2" type="ORF">DN068_21365</name>
</gene>
<organism evidence="2 3">
    <name type="scientific">Taibaiella soli</name>
    <dbReference type="NCBI Taxonomy" id="1649169"/>
    <lineage>
        <taxon>Bacteria</taxon>
        <taxon>Pseudomonadati</taxon>
        <taxon>Bacteroidota</taxon>
        <taxon>Chitinophagia</taxon>
        <taxon>Chitinophagales</taxon>
        <taxon>Chitinophagaceae</taxon>
        <taxon>Taibaiella</taxon>
    </lineage>
</organism>
<dbReference type="Pfam" id="PF14127">
    <property type="entry name" value="DUF4294"/>
    <property type="match status" value="1"/>
</dbReference>
<keyword evidence="3" id="KW-1185">Reference proteome</keyword>